<dbReference type="InterPro" id="IPR036734">
    <property type="entry name" value="Neur_chan_lig-bd_sf"/>
</dbReference>
<evidence type="ECO:0000256" key="11">
    <source>
        <dbReference type="ARBA" id="ARBA00023180"/>
    </source>
</evidence>
<evidence type="ECO:0000256" key="2">
    <source>
        <dbReference type="ARBA" id="ARBA00022475"/>
    </source>
</evidence>
<reference evidence="26" key="1">
    <citation type="submission" date="2025-08" db="UniProtKB">
        <authorList>
            <consortium name="Ensembl"/>
        </authorList>
    </citation>
    <scope>IDENTIFICATION</scope>
</reference>
<gene>
    <name evidence="26" type="primary">GABRQ</name>
</gene>
<evidence type="ECO:0000256" key="1">
    <source>
        <dbReference type="ARBA" id="ARBA00022448"/>
    </source>
</evidence>
<evidence type="ECO:0000256" key="21">
    <source>
        <dbReference type="ARBA" id="ARBA00077534"/>
    </source>
</evidence>
<evidence type="ECO:0000256" key="7">
    <source>
        <dbReference type="ARBA" id="ARBA00023065"/>
    </source>
</evidence>
<feature type="transmembrane region" description="Helical" evidence="22">
    <location>
        <begin position="298"/>
        <end position="315"/>
    </location>
</feature>
<dbReference type="PROSITE" id="PS00236">
    <property type="entry name" value="NEUROTR_ION_CHANNEL"/>
    <property type="match status" value="1"/>
</dbReference>
<dbReference type="Pfam" id="PF02932">
    <property type="entry name" value="Neur_chan_memb"/>
    <property type="match status" value="1"/>
</dbReference>
<dbReference type="InterPro" id="IPR018000">
    <property type="entry name" value="Neurotransmitter_ion_chnl_CS"/>
</dbReference>
<feature type="domain" description="Neurotransmitter-gated ion-channel ligand-binding" evidence="24">
    <location>
        <begin position="60"/>
        <end position="263"/>
    </location>
</feature>
<evidence type="ECO:0000256" key="6">
    <source>
        <dbReference type="ARBA" id="ARBA00023018"/>
    </source>
</evidence>
<feature type="region of interest" description="Disordered" evidence="23">
    <location>
        <begin position="563"/>
        <end position="585"/>
    </location>
</feature>
<evidence type="ECO:0000256" key="20">
    <source>
        <dbReference type="ARBA" id="ARBA00071288"/>
    </source>
</evidence>
<evidence type="ECO:0000256" key="5">
    <source>
        <dbReference type="ARBA" id="ARBA00022989"/>
    </source>
</evidence>
<sequence>MGIRGMLRAAVLLLLIRTWLAEGHDPSPTPEFHFELSPTVPEVVLSLFNCKNCANEAVVHRILDRVLSKYDVRLRPNFGGAPVPVGISMYVSSIEQISEMTMDYTITMFFHQTWKDPRLAYHETNLNLTLDYRMLEKLWVPDCYFLNSKDAFVHDITVENRVFQLHPDGTVRYGMRLTTTAACSLDLQKFPLDKQTCKLEVESYGYTVEDIVLYWEGDGNAIQGTEQLHIPQFSFLGKTMSSKEMVFYTGSYVRLILRFLVQREITSYLVQIYWPTVLTTVVSWISFWMNYESSAARVTVGLTSMLILNAINSHLRDKLPQVACIKAIDIYMVVCFFFVFLSLLEYVSINYLFYSRGGSRRNQRRHRRARRVMARYRYQEVMLQGDQISIEDESGSLSSRPVQDCLASLESLSSLISIPGQAPLATSESLSSLSSLSEQAWTGSRESLSDRPSTSEQALHSYGFHFSGSETDDGVICPEIHNRADAHGHADTRDPEDPKENLSSDESHGHGPRGRQLLVYGHRCVQEASYSLDDIRVESGYLDLEKQLRRNLDSTWSLNVEGFPGFDQDKDSNSESDDSRPPSPRCSFSEVFSSKLFDPDYVPQVDKWSRILFPLAFVVFNIVYWAYHIY</sequence>
<evidence type="ECO:0000256" key="10">
    <source>
        <dbReference type="ARBA" id="ARBA00023173"/>
    </source>
</evidence>
<evidence type="ECO:0000256" key="14">
    <source>
        <dbReference type="ARBA" id="ARBA00023303"/>
    </source>
</evidence>
<keyword evidence="6" id="KW-0770">Synapse</keyword>
<evidence type="ECO:0000259" key="24">
    <source>
        <dbReference type="Pfam" id="PF02931"/>
    </source>
</evidence>
<keyword evidence="2" id="KW-1003">Cell membrane</keyword>
<keyword evidence="4 22" id="KW-0732">Signal</keyword>
<dbReference type="AlphaFoldDB" id="A0A8C7AI75"/>
<keyword evidence="10" id="KW-0869">Chloride channel</keyword>
<dbReference type="InterPro" id="IPR006201">
    <property type="entry name" value="Neur_channel"/>
</dbReference>
<dbReference type="GO" id="GO:0004890">
    <property type="term" value="F:GABA-A receptor activity"/>
    <property type="evidence" value="ECO:0007669"/>
    <property type="project" value="Ensembl"/>
</dbReference>
<feature type="region of interest" description="Disordered" evidence="23">
    <location>
        <begin position="485"/>
        <end position="515"/>
    </location>
</feature>
<dbReference type="FunFam" id="2.70.170.10:FF:000033">
    <property type="entry name" value="Gamma-aminobutyric acid (GABA-A) receptor, subunit theta"/>
    <property type="match status" value="1"/>
</dbReference>
<comment type="subcellular location">
    <subcellularLocation>
        <location evidence="16">Postsynaptic cell membrane</location>
        <topology evidence="16">Multi-pass membrane protein</topology>
    </subcellularLocation>
</comment>
<keyword evidence="11" id="KW-0325">Glycoprotein</keyword>
<keyword evidence="14 22" id="KW-0407">Ion channel</keyword>
<keyword evidence="12" id="KW-0868">Chloride</keyword>
<dbReference type="PRINTS" id="PR00253">
    <property type="entry name" value="GABAARECEPTR"/>
</dbReference>
<comment type="catalytic activity">
    <reaction evidence="15">
        <text>chloride(in) = chloride(out)</text>
        <dbReference type="Rhea" id="RHEA:29823"/>
        <dbReference type="ChEBI" id="CHEBI:17996"/>
    </reaction>
</comment>
<keyword evidence="8 22" id="KW-0472">Membrane</keyword>
<dbReference type="SUPFAM" id="SSF90112">
    <property type="entry name" value="Neurotransmitter-gated ion-channel transmembrane pore"/>
    <property type="match status" value="1"/>
</dbReference>
<dbReference type="GO" id="GO:0034707">
    <property type="term" value="C:chloride channel complex"/>
    <property type="evidence" value="ECO:0007669"/>
    <property type="project" value="UniProtKB-KW"/>
</dbReference>
<evidence type="ECO:0000313" key="26">
    <source>
        <dbReference type="Ensembl" id="ENSNVIP00000006023.1"/>
    </source>
</evidence>
<dbReference type="InterPro" id="IPR038050">
    <property type="entry name" value="Neuro_actylchol_rec"/>
</dbReference>
<dbReference type="InterPro" id="IPR006028">
    <property type="entry name" value="GABAA/Glycine_rcpt"/>
</dbReference>
<name>A0A8C7AI75_NEOVI</name>
<accession>A0A8C7AI75</accession>
<keyword evidence="5 22" id="KW-1133">Transmembrane helix</keyword>
<dbReference type="PANTHER" id="PTHR18945">
    <property type="entry name" value="NEUROTRANSMITTER GATED ION CHANNEL"/>
    <property type="match status" value="1"/>
</dbReference>
<feature type="transmembrane region" description="Helical" evidence="22">
    <location>
        <begin position="330"/>
        <end position="354"/>
    </location>
</feature>
<dbReference type="Gene3D" id="1.20.58.390">
    <property type="entry name" value="Neurotransmitter-gated ion-channel transmembrane domain"/>
    <property type="match status" value="2"/>
</dbReference>
<dbReference type="PRINTS" id="PR01725">
    <property type="entry name" value="GABAARTHETA"/>
</dbReference>
<dbReference type="InterPro" id="IPR008101">
    <property type="entry name" value="GABAAt_rcpt"/>
</dbReference>
<keyword evidence="13" id="KW-0628">Postsynaptic cell membrane</keyword>
<feature type="signal peptide" evidence="22">
    <location>
        <begin position="1"/>
        <end position="21"/>
    </location>
</feature>
<dbReference type="GeneTree" id="ENSGT00940000162167"/>
<evidence type="ECO:0000256" key="9">
    <source>
        <dbReference type="ARBA" id="ARBA00023157"/>
    </source>
</evidence>
<evidence type="ECO:0000256" key="23">
    <source>
        <dbReference type="SAM" id="MobiDB-lite"/>
    </source>
</evidence>
<dbReference type="Ensembl" id="ENSNVIT00000007081.1">
    <property type="protein sequence ID" value="ENSNVIP00000006023.1"/>
    <property type="gene ID" value="ENSNVIG00000004814.1"/>
</dbReference>
<evidence type="ECO:0000256" key="17">
    <source>
        <dbReference type="ARBA" id="ARBA00053897"/>
    </source>
</evidence>
<dbReference type="Gene3D" id="2.70.170.10">
    <property type="entry name" value="Neurotransmitter-gated ion-channel ligand-binding domain"/>
    <property type="match status" value="1"/>
</dbReference>
<evidence type="ECO:0000256" key="15">
    <source>
        <dbReference type="ARBA" id="ARBA00024167"/>
    </source>
</evidence>
<evidence type="ECO:0000256" key="4">
    <source>
        <dbReference type="ARBA" id="ARBA00022729"/>
    </source>
</evidence>
<feature type="transmembrane region" description="Helical" evidence="22">
    <location>
        <begin position="611"/>
        <end position="627"/>
    </location>
</feature>
<dbReference type="Pfam" id="PF02931">
    <property type="entry name" value="Neur_chan_LBD"/>
    <property type="match status" value="1"/>
</dbReference>
<keyword evidence="3 22" id="KW-0812">Transmembrane</keyword>
<evidence type="ECO:0000256" key="3">
    <source>
        <dbReference type="ARBA" id="ARBA00022692"/>
    </source>
</evidence>
<dbReference type="NCBIfam" id="TIGR00860">
    <property type="entry name" value="LIC"/>
    <property type="match status" value="1"/>
</dbReference>
<dbReference type="GO" id="GO:0045211">
    <property type="term" value="C:postsynaptic membrane"/>
    <property type="evidence" value="ECO:0007669"/>
    <property type="project" value="UniProtKB-SubCell"/>
</dbReference>
<evidence type="ECO:0000256" key="8">
    <source>
        <dbReference type="ARBA" id="ARBA00023136"/>
    </source>
</evidence>
<evidence type="ECO:0000256" key="22">
    <source>
        <dbReference type="RuleBase" id="RU000687"/>
    </source>
</evidence>
<organism evidence="26 27">
    <name type="scientific">Neovison vison</name>
    <name type="common">American mink</name>
    <name type="synonym">Mustela vison</name>
    <dbReference type="NCBI Taxonomy" id="452646"/>
    <lineage>
        <taxon>Eukaryota</taxon>
        <taxon>Metazoa</taxon>
        <taxon>Chordata</taxon>
        <taxon>Craniata</taxon>
        <taxon>Vertebrata</taxon>
        <taxon>Euteleostomi</taxon>
        <taxon>Mammalia</taxon>
        <taxon>Eutheria</taxon>
        <taxon>Laurasiatheria</taxon>
        <taxon>Carnivora</taxon>
        <taxon>Caniformia</taxon>
        <taxon>Musteloidea</taxon>
        <taxon>Mustelidae</taxon>
        <taxon>Mustelinae</taxon>
        <taxon>Neogale</taxon>
    </lineage>
</organism>
<comment type="function">
    <text evidence="17">Theta subunit of the heteropentameric ligand-gated chloride channel gated by gamma-aminobutyric acid (GABA), a major inhibitory neurotransmitter in the brain. GABA-gated chloride channels, also named GABA(A) receptors (GABAAR), consist of five subunits arranged around a central pore and contain GABA active binding site(s) located at the alpha and beta subunit interfaces. When activated by GABA, GABAARs selectively allow the flow of chloride anions across the cell membrane down their electrochemical gradient.</text>
</comment>
<evidence type="ECO:0000256" key="13">
    <source>
        <dbReference type="ARBA" id="ARBA00023257"/>
    </source>
</evidence>
<feature type="compositionally biased region" description="Basic and acidic residues" evidence="23">
    <location>
        <begin position="485"/>
        <end position="509"/>
    </location>
</feature>
<evidence type="ECO:0000313" key="27">
    <source>
        <dbReference type="Proteomes" id="UP000694425"/>
    </source>
</evidence>
<dbReference type="SUPFAM" id="SSF63712">
    <property type="entry name" value="Nicotinic receptor ligand binding domain-like"/>
    <property type="match status" value="1"/>
</dbReference>
<evidence type="ECO:0000259" key="25">
    <source>
        <dbReference type="Pfam" id="PF02932"/>
    </source>
</evidence>
<dbReference type="FunFam" id="1.20.58.390:FF:000054">
    <property type="entry name" value="Gamma-aminobutyric acid (GABA-A) receptor, subunit theta"/>
    <property type="match status" value="1"/>
</dbReference>
<keyword evidence="27" id="KW-1185">Reference proteome</keyword>
<dbReference type="GO" id="GO:0022851">
    <property type="term" value="F:GABA-gated chloride ion channel activity"/>
    <property type="evidence" value="ECO:0007669"/>
    <property type="project" value="Ensembl"/>
</dbReference>
<dbReference type="InterPro" id="IPR006029">
    <property type="entry name" value="Neurotrans-gated_channel_TM"/>
</dbReference>
<evidence type="ECO:0000256" key="19">
    <source>
        <dbReference type="ARBA" id="ARBA00064898"/>
    </source>
</evidence>
<evidence type="ECO:0000256" key="16">
    <source>
        <dbReference type="ARBA" id="ARBA00034104"/>
    </source>
</evidence>
<dbReference type="InterPro" id="IPR006202">
    <property type="entry name" value="Neur_chan_lig-bd"/>
</dbReference>
<feature type="transmembrane region" description="Helical" evidence="22">
    <location>
        <begin position="272"/>
        <end position="291"/>
    </location>
</feature>
<evidence type="ECO:0000256" key="18">
    <source>
        <dbReference type="ARBA" id="ARBA00061057"/>
    </source>
</evidence>
<dbReference type="PRINTS" id="PR00252">
    <property type="entry name" value="NRIONCHANNEL"/>
</dbReference>
<dbReference type="Proteomes" id="UP000694425">
    <property type="component" value="Unplaced"/>
</dbReference>
<dbReference type="InterPro" id="IPR036719">
    <property type="entry name" value="Neuro-gated_channel_TM_sf"/>
</dbReference>
<keyword evidence="1 22" id="KW-0813">Transport</keyword>
<protein>
    <recommendedName>
        <fullName evidence="20">Gamma-aminobutyric acid receptor subunit theta</fullName>
    </recommendedName>
    <alternativeName>
        <fullName evidence="21">GABA(A) receptor subunit theta</fullName>
    </alternativeName>
</protein>
<feature type="domain" description="Neurotransmitter-gated ion-channel transmembrane" evidence="25">
    <location>
        <begin position="272"/>
        <end position="437"/>
    </location>
</feature>
<evidence type="ECO:0000256" key="12">
    <source>
        <dbReference type="ARBA" id="ARBA00023214"/>
    </source>
</evidence>
<keyword evidence="7 22" id="KW-0406">Ion transport</keyword>
<dbReference type="GO" id="GO:0043235">
    <property type="term" value="C:receptor complex"/>
    <property type="evidence" value="ECO:0007669"/>
    <property type="project" value="Ensembl"/>
</dbReference>
<dbReference type="CDD" id="cd19003">
    <property type="entry name" value="LGIC_ECD_GABAAR_theta"/>
    <property type="match status" value="1"/>
</dbReference>
<reference evidence="26" key="2">
    <citation type="submission" date="2025-09" db="UniProtKB">
        <authorList>
            <consortium name="Ensembl"/>
        </authorList>
    </citation>
    <scope>IDENTIFICATION</scope>
</reference>
<feature type="chain" id="PRO_5034514612" description="Gamma-aminobutyric acid receptor subunit theta" evidence="22">
    <location>
        <begin position="22"/>
        <end position="630"/>
    </location>
</feature>
<comment type="similarity">
    <text evidence="18">Belongs to the ligand-gated ion channel (TC 1.A.9) family. Gamma-aminobutyric acid receptor (TC 1.A.9.5) subfamily. GABRQ sub-subfamily.</text>
</comment>
<keyword evidence="9" id="KW-1015">Disulfide bond</keyword>
<comment type="subunit">
    <text evidence="19">Heteropentamer, formed by a combination of alpha (GABRA1-6), beta (GABRB1-3), gamma (GABRG1-3), delta (GABRD), epsilon (GABRE), rho (GABRR1-3), pi (GABRP) and theta (GABRQ) chains, each subunit exhibiting distinct physiological and pharmacological properties.</text>
</comment>
<feature type="compositionally biased region" description="Basic and acidic residues" evidence="23">
    <location>
        <begin position="567"/>
        <end position="580"/>
    </location>
</feature>
<proteinExistence type="inferred from homology"/>